<dbReference type="InterPro" id="IPR008253">
    <property type="entry name" value="Marvel"/>
</dbReference>
<evidence type="ECO:0000313" key="8">
    <source>
        <dbReference type="Proteomes" id="UP000233524"/>
    </source>
</evidence>
<dbReference type="InParanoid" id="A0A2N3N5G5"/>
<evidence type="ECO:0000256" key="4">
    <source>
        <dbReference type="ARBA" id="ARBA00023136"/>
    </source>
</evidence>
<evidence type="ECO:0000313" key="7">
    <source>
        <dbReference type="EMBL" id="PKS07681.1"/>
    </source>
</evidence>
<evidence type="ECO:0000256" key="2">
    <source>
        <dbReference type="ARBA" id="ARBA00022692"/>
    </source>
</evidence>
<proteinExistence type="predicted"/>
<feature type="transmembrane region" description="Helical" evidence="5">
    <location>
        <begin position="42"/>
        <end position="62"/>
    </location>
</feature>
<keyword evidence="4 5" id="KW-0472">Membrane</keyword>
<dbReference type="GO" id="GO:0016020">
    <property type="term" value="C:membrane"/>
    <property type="evidence" value="ECO:0007669"/>
    <property type="project" value="UniProtKB-SubCell"/>
</dbReference>
<sequence length="164" mass="18611">MIPGLFNIILRAAELAFAAVVAGITGWILHKSNDNTPGLGRFIYTEVIAALAIITAFIFLIPFSSSFIHYPWDFFMSICWFVAFGLLVNFVGDSCGYVFNWHNVAPEGDMCGKFKANIAFSFILAICFLVSALVGIWWIHRRERRAAAAAAPPRRHWYRRRHRI</sequence>
<dbReference type="PANTHER" id="PTHR39608:SF1">
    <property type="entry name" value="INTEGRAL MEMBRANE PROTEIN (AFU_ORTHOLOGUE AFUA_5G08640)"/>
    <property type="match status" value="1"/>
</dbReference>
<dbReference type="EMBL" id="NLAX01000701">
    <property type="protein sequence ID" value="PKS07681.1"/>
    <property type="molecule type" value="Genomic_DNA"/>
</dbReference>
<dbReference type="VEuPathDB" id="FungiDB:jhhlp_006289"/>
<comment type="caution">
    <text evidence="7">The sequence shown here is derived from an EMBL/GenBank/DDBJ whole genome shotgun (WGS) entry which is preliminary data.</text>
</comment>
<feature type="transmembrane region" description="Helical" evidence="5">
    <location>
        <begin position="74"/>
        <end position="99"/>
    </location>
</feature>
<keyword evidence="8" id="KW-1185">Reference proteome</keyword>
<evidence type="ECO:0000256" key="3">
    <source>
        <dbReference type="ARBA" id="ARBA00022989"/>
    </source>
</evidence>
<evidence type="ECO:0000256" key="5">
    <source>
        <dbReference type="SAM" id="Phobius"/>
    </source>
</evidence>
<feature type="transmembrane region" description="Helical" evidence="5">
    <location>
        <begin position="12"/>
        <end position="30"/>
    </location>
</feature>
<dbReference type="OrthoDB" id="4074965at2759"/>
<reference evidence="7 8" key="1">
    <citation type="journal article" date="2017" name="G3 (Bethesda)">
        <title>First Draft Genome Sequence of the Pathogenic Fungus Lomentospora prolificans (Formerly Scedosporium prolificans).</title>
        <authorList>
            <person name="Luo R."/>
            <person name="Zimin A."/>
            <person name="Workman R."/>
            <person name="Fan Y."/>
            <person name="Pertea G."/>
            <person name="Grossman N."/>
            <person name="Wear M.P."/>
            <person name="Jia B."/>
            <person name="Miller H."/>
            <person name="Casadevall A."/>
            <person name="Timp W."/>
            <person name="Zhang S.X."/>
            <person name="Salzberg S.L."/>
        </authorList>
    </citation>
    <scope>NUCLEOTIDE SEQUENCE [LARGE SCALE GENOMIC DNA]</scope>
    <source>
        <strain evidence="7 8">JHH-5317</strain>
    </source>
</reference>
<accession>A0A2N3N5G5</accession>
<comment type="subcellular location">
    <subcellularLocation>
        <location evidence="1">Membrane</location>
        <topology evidence="1">Multi-pass membrane protein</topology>
    </subcellularLocation>
</comment>
<evidence type="ECO:0000259" key="6">
    <source>
        <dbReference type="Pfam" id="PF01284"/>
    </source>
</evidence>
<evidence type="ECO:0000256" key="1">
    <source>
        <dbReference type="ARBA" id="ARBA00004141"/>
    </source>
</evidence>
<feature type="domain" description="MARVEL" evidence="6">
    <location>
        <begin position="7"/>
        <end position="133"/>
    </location>
</feature>
<protein>
    <recommendedName>
        <fullName evidence="6">MARVEL domain-containing protein</fullName>
    </recommendedName>
</protein>
<organism evidence="7 8">
    <name type="scientific">Lomentospora prolificans</name>
    <dbReference type="NCBI Taxonomy" id="41688"/>
    <lineage>
        <taxon>Eukaryota</taxon>
        <taxon>Fungi</taxon>
        <taxon>Dikarya</taxon>
        <taxon>Ascomycota</taxon>
        <taxon>Pezizomycotina</taxon>
        <taxon>Sordariomycetes</taxon>
        <taxon>Hypocreomycetidae</taxon>
        <taxon>Microascales</taxon>
        <taxon>Microascaceae</taxon>
        <taxon>Lomentospora</taxon>
    </lineage>
</organism>
<gene>
    <name evidence="7" type="ORF">jhhlp_006289</name>
</gene>
<dbReference type="Proteomes" id="UP000233524">
    <property type="component" value="Unassembled WGS sequence"/>
</dbReference>
<keyword evidence="2 5" id="KW-0812">Transmembrane</keyword>
<dbReference type="PANTHER" id="PTHR39608">
    <property type="entry name" value="INTEGRAL MEMBRANE PROTEIN (AFU_ORTHOLOGUE AFUA_5G08640)"/>
    <property type="match status" value="1"/>
</dbReference>
<dbReference type="Pfam" id="PF01284">
    <property type="entry name" value="MARVEL"/>
    <property type="match status" value="1"/>
</dbReference>
<feature type="transmembrane region" description="Helical" evidence="5">
    <location>
        <begin position="119"/>
        <end position="139"/>
    </location>
</feature>
<keyword evidence="3 5" id="KW-1133">Transmembrane helix</keyword>
<dbReference type="AlphaFoldDB" id="A0A2N3N5G5"/>
<name>A0A2N3N5G5_9PEZI</name>